<protein>
    <recommendedName>
        <fullName evidence="2">Gliding motility lipoprotein GldD</fullName>
    </recommendedName>
</protein>
<dbReference type="InterPro" id="IPR019850">
    <property type="entry name" value="GldD-like"/>
</dbReference>
<dbReference type="EMBL" id="VSSQ01000482">
    <property type="protein sequence ID" value="MPL95804.1"/>
    <property type="molecule type" value="Genomic_DNA"/>
</dbReference>
<accession>A0A644VWG2</accession>
<dbReference type="Pfam" id="PF25593">
    <property type="entry name" value="GldD_lipo"/>
    <property type="match status" value="1"/>
</dbReference>
<reference evidence="1" key="1">
    <citation type="submission" date="2019-08" db="EMBL/GenBank/DDBJ databases">
        <authorList>
            <person name="Kucharzyk K."/>
            <person name="Murdoch R.W."/>
            <person name="Higgins S."/>
            <person name="Loffler F."/>
        </authorList>
    </citation>
    <scope>NUCLEOTIDE SEQUENCE</scope>
</reference>
<dbReference type="NCBIfam" id="TIGR03512">
    <property type="entry name" value="GldD_lipo"/>
    <property type="match status" value="1"/>
</dbReference>
<organism evidence="1">
    <name type="scientific">bioreactor metagenome</name>
    <dbReference type="NCBI Taxonomy" id="1076179"/>
    <lineage>
        <taxon>unclassified sequences</taxon>
        <taxon>metagenomes</taxon>
        <taxon>ecological metagenomes</taxon>
    </lineage>
</organism>
<evidence type="ECO:0008006" key="2">
    <source>
        <dbReference type="Google" id="ProtNLM"/>
    </source>
</evidence>
<sequence>MKMKRMGNVQLIFLLICVFTFNLTGCKKNYYPKPYGYFRVDLPEHRYNKIDTILPYHFEISDIAKIELKKEEQEQYWIDIVYPTLNAAIHCSYKEVNHNFYELSEDAHRSVYKHLVRADDITEQIFSNPERKVYGIYYDLKGNAASVAQFVLTDSIKHFVRGAVYFNHVPNKDSIAPMSDYIKHDVIRLMESFSWK</sequence>
<dbReference type="AlphaFoldDB" id="A0A644VWG2"/>
<evidence type="ECO:0000313" key="1">
    <source>
        <dbReference type="EMBL" id="MPL95804.1"/>
    </source>
</evidence>
<gene>
    <name evidence="1" type="ORF">SDC9_41976</name>
</gene>
<proteinExistence type="predicted"/>
<comment type="caution">
    <text evidence="1">The sequence shown here is derived from an EMBL/GenBank/DDBJ whole genome shotgun (WGS) entry which is preliminary data.</text>
</comment>
<name>A0A644VWG2_9ZZZZ</name>